<dbReference type="InterPro" id="IPR001628">
    <property type="entry name" value="Znf_hrmn_rcpt"/>
</dbReference>
<evidence type="ECO:0000256" key="9">
    <source>
        <dbReference type="ARBA" id="ARBA00023170"/>
    </source>
</evidence>
<reference evidence="16 17" key="1">
    <citation type="submission" date="2019-12" db="EMBL/GenBank/DDBJ databases">
        <title>Chromosome-level assembly of the Caenorhabditis remanei genome.</title>
        <authorList>
            <person name="Teterina A.A."/>
            <person name="Willis J.H."/>
            <person name="Phillips P.C."/>
        </authorList>
    </citation>
    <scope>NUCLEOTIDE SEQUENCE [LARGE SCALE GENOMIC DNA]</scope>
    <source>
        <strain evidence="16 17">PX506</strain>
        <tissue evidence="16">Whole organism</tissue>
    </source>
</reference>
<evidence type="ECO:0000259" key="15">
    <source>
        <dbReference type="PROSITE" id="PS51843"/>
    </source>
</evidence>
<evidence type="ECO:0000256" key="12">
    <source>
        <dbReference type="RuleBase" id="RU004334"/>
    </source>
</evidence>
<dbReference type="InterPro" id="IPR052499">
    <property type="entry name" value="C.elegans_NHRs"/>
</dbReference>
<feature type="domain" description="NR LBD" evidence="15">
    <location>
        <begin position="177"/>
        <end position="416"/>
    </location>
</feature>
<proteinExistence type="inferred from homology"/>
<comment type="caution">
    <text evidence="16">The sequence shown here is derived from an EMBL/GenBank/DDBJ whole genome shotgun (WGS) entry which is preliminary data.</text>
</comment>
<keyword evidence="5 12" id="KW-0862">Zinc</keyword>
<dbReference type="CTD" id="9799337"/>
<evidence type="ECO:0000259" key="14">
    <source>
        <dbReference type="PROSITE" id="PS51030"/>
    </source>
</evidence>
<dbReference type="SUPFAM" id="SSF48508">
    <property type="entry name" value="Nuclear receptor ligand-binding domain"/>
    <property type="match status" value="1"/>
</dbReference>
<dbReference type="SMART" id="SM00399">
    <property type="entry name" value="ZnF_C4"/>
    <property type="match status" value="1"/>
</dbReference>
<dbReference type="GO" id="GO:0000978">
    <property type="term" value="F:RNA polymerase II cis-regulatory region sequence-specific DNA binding"/>
    <property type="evidence" value="ECO:0007669"/>
    <property type="project" value="InterPro"/>
</dbReference>
<dbReference type="RefSeq" id="XP_053584519.1">
    <property type="nucleotide sequence ID" value="XM_053729747.1"/>
</dbReference>
<evidence type="ECO:0000256" key="2">
    <source>
        <dbReference type="ARBA" id="ARBA00005993"/>
    </source>
</evidence>
<dbReference type="Gene3D" id="1.10.565.10">
    <property type="entry name" value="Retinoid X Receptor"/>
    <property type="match status" value="1"/>
</dbReference>
<sequence length="440" mass="51020">MLNIPLHGVTPLKWRNPSPVDNDSCLVCGDPNAKRHYGAMSCNGCKGFFRRSVWEKREYNCSFGDECIIEFKYRNRCRACRLKRCITVGMDREAVRSERARKPKTEIKMEFDIDGIKREIKEEPLDSDTEDECPQLLDINPDFSRKTSTDGIIGYMISEESRVINWEEPYNRLRHYTMDCDVEPAIEDPSKVCARTRILWDNINRPLITMEALRFNWCRTFTLTIDWFETLPEYRALTGDDKVLAVKLSLMPVGWLWYAYKAYEQRCDGIVFVDGSWFPRDKTIQQQVCATCVLYYGKITESFMADVVNQMKILEMDETEMVLLKAIAHLTPDYRYSDYAGNVVKNGREKYKKALCEYVRGKSTCYMSAAYRLSKLLQILPVVDILGKYEDESALLVSLGEMGSGGGLAYDIHASDSHFEQKGQRTRRQKYHQSIPLHIQ</sequence>
<name>A0A6A5GQ36_CAERE</name>
<dbReference type="Proteomes" id="UP000483820">
    <property type="component" value="Chromosome IV"/>
</dbReference>
<evidence type="ECO:0000313" key="17">
    <source>
        <dbReference type="Proteomes" id="UP000483820"/>
    </source>
</evidence>
<keyword evidence="8 12" id="KW-0804">Transcription</keyword>
<dbReference type="PANTHER" id="PTHR47630:SF7">
    <property type="entry name" value="NUCLEAR HORMONE RECEPTOR FAMILY"/>
    <property type="match status" value="1"/>
</dbReference>
<evidence type="ECO:0000256" key="4">
    <source>
        <dbReference type="ARBA" id="ARBA00022771"/>
    </source>
</evidence>
<evidence type="ECO:0000313" key="16">
    <source>
        <dbReference type="EMBL" id="KAF1756791.1"/>
    </source>
</evidence>
<dbReference type="InterPro" id="IPR049636">
    <property type="entry name" value="HNF4-like_DBD"/>
</dbReference>
<evidence type="ECO:0000256" key="6">
    <source>
        <dbReference type="ARBA" id="ARBA00023015"/>
    </source>
</evidence>
<dbReference type="KEGG" id="crq:GCK72_013245"/>
<keyword evidence="4 12" id="KW-0863">Zinc-finger</keyword>
<dbReference type="GeneID" id="9799337"/>
<evidence type="ECO:0000256" key="5">
    <source>
        <dbReference type="ARBA" id="ARBA00022833"/>
    </source>
</evidence>
<keyword evidence="6 12" id="KW-0805">Transcription regulation</keyword>
<dbReference type="PROSITE" id="PS51030">
    <property type="entry name" value="NUCLEAR_REC_DBD_2"/>
    <property type="match status" value="1"/>
</dbReference>
<evidence type="ECO:0000256" key="11">
    <source>
        <dbReference type="ARBA" id="ARBA00037512"/>
    </source>
</evidence>
<evidence type="ECO:0000256" key="10">
    <source>
        <dbReference type="ARBA" id="ARBA00023242"/>
    </source>
</evidence>
<dbReference type="InterPro" id="IPR001723">
    <property type="entry name" value="Nuclear_hrmn_rcpt"/>
</dbReference>
<protein>
    <submittedName>
        <fullName evidence="16">Uncharacterized protein</fullName>
    </submittedName>
</protein>
<evidence type="ECO:0000256" key="13">
    <source>
        <dbReference type="SAM" id="MobiDB-lite"/>
    </source>
</evidence>
<evidence type="ECO:0000256" key="1">
    <source>
        <dbReference type="ARBA" id="ARBA00004123"/>
    </source>
</evidence>
<dbReference type="Pfam" id="PF00104">
    <property type="entry name" value="Hormone_recep"/>
    <property type="match status" value="1"/>
</dbReference>
<keyword evidence="9 12" id="KW-0675">Receptor</keyword>
<dbReference type="InterPro" id="IPR035500">
    <property type="entry name" value="NHR-like_dom_sf"/>
</dbReference>
<dbReference type="PRINTS" id="PR00047">
    <property type="entry name" value="STROIDFINGER"/>
</dbReference>
<keyword evidence="10 12" id="KW-0539">Nucleus</keyword>
<accession>A0A6A5GQ36</accession>
<dbReference type="GO" id="GO:0003700">
    <property type="term" value="F:DNA-binding transcription factor activity"/>
    <property type="evidence" value="ECO:0007669"/>
    <property type="project" value="InterPro"/>
</dbReference>
<dbReference type="Pfam" id="PF00105">
    <property type="entry name" value="zf-C4"/>
    <property type="match status" value="1"/>
</dbReference>
<evidence type="ECO:0000256" key="7">
    <source>
        <dbReference type="ARBA" id="ARBA00023125"/>
    </source>
</evidence>
<gene>
    <name evidence="16" type="ORF">GCK72_013245</name>
</gene>
<comment type="subcellular location">
    <subcellularLocation>
        <location evidence="1 12">Nucleus</location>
    </subcellularLocation>
</comment>
<dbReference type="FunFam" id="1.10.565.10:FF:000045">
    <property type="entry name" value="Nuclear Hormone Receptor family"/>
    <property type="match status" value="1"/>
</dbReference>
<evidence type="ECO:0000256" key="3">
    <source>
        <dbReference type="ARBA" id="ARBA00022723"/>
    </source>
</evidence>
<dbReference type="PANTHER" id="PTHR47630">
    <property type="entry name" value="NUCLEAR HORMONE RECEPTOR FAMILY-RELATED-RELATED"/>
    <property type="match status" value="1"/>
</dbReference>
<comment type="similarity">
    <text evidence="2 12">Belongs to the nuclear hormone receptor family.</text>
</comment>
<dbReference type="FunFam" id="3.30.50.10:FF:000030">
    <property type="entry name" value="Nuclear Hormone Receptor family"/>
    <property type="match status" value="1"/>
</dbReference>
<evidence type="ECO:0000256" key="8">
    <source>
        <dbReference type="ARBA" id="ARBA00023163"/>
    </source>
</evidence>
<dbReference type="SUPFAM" id="SSF57716">
    <property type="entry name" value="Glucocorticoid receptor-like (DNA-binding domain)"/>
    <property type="match status" value="1"/>
</dbReference>
<comment type="function">
    <text evidence="11">Orphan nuclear receptor.</text>
</comment>
<keyword evidence="7 12" id="KW-0238">DNA-binding</keyword>
<dbReference type="AlphaFoldDB" id="A0A6A5GQ36"/>
<dbReference type="SMART" id="SM00430">
    <property type="entry name" value="HOLI"/>
    <property type="match status" value="1"/>
</dbReference>
<keyword evidence="3 12" id="KW-0479">Metal-binding</keyword>
<dbReference type="CDD" id="cd06960">
    <property type="entry name" value="NR_DBD_HNF4A"/>
    <property type="match status" value="1"/>
</dbReference>
<dbReference type="GO" id="GO:0008270">
    <property type="term" value="F:zinc ion binding"/>
    <property type="evidence" value="ECO:0007669"/>
    <property type="project" value="UniProtKB-KW"/>
</dbReference>
<dbReference type="Gene3D" id="3.30.50.10">
    <property type="entry name" value="Erythroid Transcription Factor GATA-1, subunit A"/>
    <property type="match status" value="1"/>
</dbReference>
<dbReference type="PRINTS" id="PR00398">
    <property type="entry name" value="STRDHORMONER"/>
</dbReference>
<feature type="domain" description="Nuclear receptor" evidence="14">
    <location>
        <begin position="22"/>
        <end position="97"/>
    </location>
</feature>
<dbReference type="PROSITE" id="PS00031">
    <property type="entry name" value="NUCLEAR_REC_DBD_1"/>
    <property type="match status" value="1"/>
</dbReference>
<dbReference type="GO" id="GO:0005634">
    <property type="term" value="C:nucleus"/>
    <property type="evidence" value="ECO:0007669"/>
    <property type="project" value="UniProtKB-SubCell"/>
</dbReference>
<feature type="region of interest" description="Disordered" evidence="13">
    <location>
        <begin position="421"/>
        <end position="440"/>
    </location>
</feature>
<dbReference type="PROSITE" id="PS51843">
    <property type="entry name" value="NR_LBD"/>
    <property type="match status" value="1"/>
</dbReference>
<dbReference type="InterPro" id="IPR013088">
    <property type="entry name" value="Znf_NHR/GATA"/>
</dbReference>
<dbReference type="InterPro" id="IPR000536">
    <property type="entry name" value="Nucl_hrmn_rcpt_lig-bd"/>
</dbReference>
<dbReference type="EMBL" id="WUAV01000004">
    <property type="protein sequence ID" value="KAF1756791.1"/>
    <property type="molecule type" value="Genomic_DNA"/>
</dbReference>
<organism evidence="16 17">
    <name type="scientific">Caenorhabditis remanei</name>
    <name type="common">Caenorhabditis vulgaris</name>
    <dbReference type="NCBI Taxonomy" id="31234"/>
    <lineage>
        <taxon>Eukaryota</taxon>
        <taxon>Metazoa</taxon>
        <taxon>Ecdysozoa</taxon>
        <taxon>Nematoda</taxon>
        <taxon>Chromadorea</taxon>
        <taxon>Rhabditida</taxon>
        <taxon>Rhabditina</taxon>
        <taxon>Rhabditomorpha</taxon>
        <taxon>Rhabditoidea</taxon>
        <taxon>Rhabditidae</taxon>
        <taxon>Peloderinae</taxon>
        <taxon>Caenorhabditis</taxon>
    </lineage>
</organism>